<name>A0A518CNW8_9PLAN</name>
<dbReference type="SUPFAM" id="SSF50969">
    <property type="entry name" value="YVTN repeat-like/Quinoprotein amine dehydrogenase"/>
    <property type="match status" value="1"/>
</dbReference>
<proteinExistence type="predicted"/>
<keyword evidence="1" id="KW-0808">Transferase</keyword>
<dbReference type="InterPro" id="IPR011044">
    <property type="entry name" value="Quino_amine_DH_bsu"/>
</dbReference>
<dbReference type="KEGG" id="plon:Pla110_26570"/>
<reference evidence="1 2" key="1">
    <citation type="submission" date="2019-02" db="EMBL/GenBank/DDBJ databases">
        <title>Deep-cultivation of Planctomycetes and their phenomic and genomic characterization uncovers novel biology.</title>
        <authorList>
            <person name="Wiegand S."/>
            <person name="Jogler M."/>
            <person name="Boedeker C."/>
            <person name="Pinto D."/>
            <person name="Vollmers J."/>
            <person name="Rivas-Marin E."/>
            <person name="Kohn T."/>
            <person name="Peeters S.H."/>
            <person name="Heuer A."/>
            <person name="Rast P."/>
            <person name="Oberbeckmann S."/>
            <person name="Bunk B."/>
            <person name="Jeske O."/>
            <person name="Meyerdierks A."/>
            <person name="Storesund J.E."/>
            <person name="Kallscheuer N."/>
            <person name="Luecker S."/>
            <person name="Lage O.M."/>
            <person name="Pohl T."/>
            <person name="Merkel B.J."/>
            <person name="Hornburger P."/>
            <person name="Mueller R.-W."/>
            <person name="Bruemmer F."/>
            <person name="Labrenz M."/>
            <person name="Spormann A.M."/>
            <person name="Op den Camp H."/>
            <person name="Overmann J."/>
            <person name="Amann R."/>
            <person name="Jetten M.S.M."/>
            <person name="Mascher T."/>
            <person name="Medema M.H."/>
            <person name="Devos D.P."/>
            <person name="Kaster A.-K."/>
            <person name="Ovreas L."/>
            <person name="Rohde M."/>
            <person name="Galperin M.Y."/>
            <person name="Jogler C."/>
        </authorList>
    </citation>
    <scope>NUCLEOTIDE SEQUENCE [LARGE SCALE GENOMIC DNA]</scope>
    <source>
        <strain evidence="1 2">Pla110</strain>
    </source>
</reference>
<dbReference type="GO" id="GO:0016603">
    <property type="term" value="F:glutaminyl-peptide cyclotransferase activity"/>
    <property type="evidence" value="ECO:0007669"/>
    <property type="project" value="InterPro"/>
</dbReference>
<protein>
    <submittedName>
        <fullName evidence="1">Glutamine cyclotransferase</fullName>
    </submittedName>
</protein>
<dbReference type="Pfam" id="PF05096">
    <property type="entry name" value="Glu_cyclase_2"/>
    <property type="match status" value="1"/>
</dbReference>
<dbReference type="PANTHER" id="PTHR31270:SF1">
    <property type="entry name" value="GLUTAMINYL-PEPTIDE CYCLOTRANSFERASE"/>
    <property type="match status" value="1"/>
</dbReference>
<dbReference type="EMBL" id="CP036281">
    <property type="protein sequence ID" value="QDU80921.1"/>
    <property type="molecule type" value="Genomic_DNA"/>
</dbReference>
<organism evidence="1 2">
    <name type="scientific">Polystyrenella longa</name>
    <dbReference type="NCBI Taxonomy" id="2528007"/>
    <lineage>
        <taxon>Bacteria</taxon>
        <taxon>Pseudomonadati</taxon>
        <taxon>Planctomycetota</taxon>
        <taxon>Planctomycetia</taxon>
        <taxon>Planctomycetales</taxon>
        <taxon>Planctomycetaceae</taxon>
        <taxon>Polystyrenella</taxon>
    </lineage>
</organism>
<dbReference type="RefSeq" id="WP_197440177.1">
    <property type="nucleotide sequence ID" value="NZ_CP036281.1"/>
</dbReference>
<accession>A0A518CNW8</accession>
<dbReference type="InterPro" id="IPR015943">
    <property type="entry name" value="WD40/YVTN_repeat-like_dom_sf"/>
</dbReference>
<evidence type="ECO:0000313" key="2">
    <source>
        <dbReference type="Proteomes" id="UP000317178"/>
    </source>
</evidence>
<dbReference type="AlphaFoldDB" id="A0A518CNW8"/>
<keyword evidence="2" id="KW-1185">Reference proteome</keyword>
<dbReference type="InterPro" id="IPR007788">
    <property type="entry name" value="QCT"/>
</dbReference>
<dbReference type="Gene3D" id="2.130.10.10">
    <property type="entry name" value="YVTN repeat-like/Quinoprotein amine dehydrogenase"/>
    <property type="match status" value="1"/>
</dbReference>
<dbReference type="Proteomes" id="UP000317178">
    <property type="component" value="Chromosome"/>
</dbReference>
<evidence type="ECO:0000313" key="1">
    <source>
        <dbReference type="EMBL" id="QDU80921.1"/>
    </source>
</evidence>
<sequence>MNWSALKKRSKKRWMLVTVVSMLMVGVASVSILAARETVPVVTVQIVNSFPHDANAFSQGLCFDAEGNFYEGTGMYGSSELRKVDLKSGNVLKVQKLPRDVFGEGITIWNNRVVQLTWKKQQAIVYDLATFRNLGTLRYRGEGWGITHDTKHLIMSNGSSQLSFMNPADFSVDHKITVVAGNRQLDNLNELEYINGEIWANVWYEDYIACIDPQTGKVIRWIDLRRVWPKNRRGDEMVLNGIAQHPNTGQIFITGKNWPKLYEIKINNPN</sequence>
<dbReference type="PANTHER" id="PTHR31270">
    <property type="entry name" value="GLUTAMINYL-PEPTIDE CYCLOTRANSFERASE"/>
    <property type="match status" value="1"/>
</dbReference>
<gene>
    <name evidence="1" type="ORF">Pla110_26570</name>
</gene>